<feature type="transmembrane region" description="Helical" evidence="1">
    <location>
        <begin position="28"/>
        <end position="50"/>
    </location>
</feature>
<protein>
    <recommendedName>
        <fullName evidence="2">LysM domain-containing protein</fullName>
    </recommendedName>
</protein>
<dbReference type="CDD" id="cd00118">
    <property type="entry name" value="LysM"/>
    <property type="match status" value="1"/>
</dbReference>
<dbReference type="InterPro" id="IPR018392">
    <property type="entry name" value="LysM"/>
</dbReference>
<dbReference type="Proteomes" id="UP001500956">
    <property type="component" value="Unassembled WGS sequence"/>
</dbReference>
<dbReference type="Pfam" id="PF01476">
    <property type="entry name" value="LysM"/>
    <property type="match status" value="1"/>
</dbReference>
<dbReference type="Gene3D" id="3.10.350.10">
    <property type="entry name" value="LysM domain"/>
    <property type="match status" value="1"/>
</dbReference>
<dbReference type="SUPFAM" id="SSF54106">
    <property type="entry name" value="LysM domain"/>
    <property type="match status" value="1"/>
</dbReference>
<organism evidence="3 4">
    <name type="scientific">Isoptericola chiayiensis</name>
    <dbReference type="NCBI Taxonomy" id="579446"/>
    <lineage>
        <taxon>Bacteria</taxon>
        <taxon>Bacillati</taxon>
        <taxon>Actinomycetota</taxon>
        <taxon>Actinomycetes</taxon>
        <taxon>Micrococcales</taxon>
        <taxon>Promicromonosporaceae</taxon>
        <taxon>Isoptericola</taxon>
    </lineage>
</organism>
<evidence type="ECO:0000313" key="3">
    <source>
        <dbReference type="EMBL" id="GAA4733144.1"/>
    </source>
</evidence>
<evidence type="ECO:0000313" key="4">
    <source>
        <dbReference type="Proteomes" id="UP001500956"/>
    </source>
</evidence>
<dbReference type="InterPro" id="IPR036779">
    <property type="entry name" value="LysM_dom_sf"/>
</dbReference>
<keyword evidence="1" id="KW-1133">Transmembrane helix</keyword>
<dbReference type="EMBL" id="BAABID010000014">
    <property type="protein sequence ID" value="GAA4733144.1"/>
    <property type="molecule type" value="Genomic_DNA"/>
</dbReference>
<dbReference type="PROSITE" id="PS51782">
    <property type="entry name" value="LYSM"/>
    <property type="match status" value="1"/>
</dbReference>
<sequence length="113" mass="11646">MAATVAGPAPADGVLGLDGLRLTARGRFALALAALLLAAPLGLWGVSAVAGSPHEPVPVQLHTVAPGETLWQYAEQVAGPGQDLRDVVADLRDLNGLRSSELRVGQLVVLPRE</sequence>
<gene>
    <name evidence="3" type="ORF">GCM10023216_26710</name>
</gene>
<keyword evidence="1" id="KW-0812">Transmembrane</keyword>
<reference evidence="4" key="1">
    <citation type="journal article" date="2019" name="Int. J. Syst. Evol. Microbiol.">
        <title>The Global Catalogue of Microorganisms (GCM) 10K type strain sequencing project: providing services to taxonomists for standard genome sequencing and annotation.</title>
        <authorList>
            <consortium name="The Broad Institute Genomics Platform"/>
            <consortium name="The Broad Institute Genome Sequencing Center for Infectious Disease"/>
            <person name="Wu L."/>
            <person name="Ma J."/>
        </authorList>
    </citation>
    <scope>NUCLEOTIDE SEQUENCE [LARGE SCALE GENOMIC DNA]</scope>
    <source>
        <strain evidence="4">JCM 18063</strain>
    </source>
</reference>
<dbReference type="RefSeq" id="WP_172152459.1">
    <property type="nucleotide sequence ID" value="NZ_BAABID010000014.1"/>
</dbReference>
<evidence type="ECO:0000256" key="1">
    <source>
        <dbReference type="SAM" id="Phobius"/>
    </source>
</evidence>
<comment type="caution">
    <text evidence="3">The sequence shown here is derived from an EMBL/GenBank/DDBJ whole genome shotgun (WGS) entry which is preliminary data.</text>
</comment>
<feature type="domain" description="LysM" evidence="2">
    <location>
        <begin position="60"/>
        <end position="110"/>
    </location>
</feature>
<keyword evidence="4" id="KW-1185">Reference proteome</keyword>
<proteinExistence type="predicted"/>
<accession>A0ABP8YNE5</accession>
<name>A0ABP8YNE5_9MICO</name>
<keyword evidence="1" id="KW-0472">Membrane</keyword>
<dbReference type="SMART" id="SM00257">
    <property type="entry name" value="LysM"/>
    <property type="match status" value="1"/>
</dbReference>
<evidence type="ECO:0000259" key="2">
    <source>
        <dbReference type="PROSITE" id="PS51782"/>
    </source>
</evidence>